<dbReference type="PANTHER" id="PTHR46207:SF1">
    <property type="entry name" value="PROTEIN RCC2"/>
    <property type="match status" value="1"/>
</dbReference>
<feature type="domain" description="RCC1-like" evidence="3">
    <location>
        <begin position="1"/>
        <end position="353"/>
    </location>
</feature>
<feature type="repeat" description="RCC1" evidence="2">
    <location>
        <begin position="9"/>
        <end position="57"/>
    </location>
</feature>
<organism evidence="4 5">
    <name type="scientific">Fragilariopsis cylindrus CCMP1102</name>
    <dbReference type="NCBI Taxonomy" id="635003"/>
    <lineage>
        <taxon>Eukaryota</taxon>
        <taxon>Sar</taxon>
        <taxon>Stramenopiles</taxon>
        <taxon>Ochrophyta</taxon>
        <taxon>Bacillariophyta</taxon>
        <taxon>Bacillariophyceae</taxon>
        <taxon>Bacillariophycidae</taxon>
        <taxon>Bacillariales</taxon>
        <taxon>Bacillariaceae</taxon>
        <taxon>Fragilariopsis</taxon>
    </lineage>
</organism>
<accession>A0A1E7FDL2</accession>
<evidence type="ECO:0000256" key="2">
    <source>
        <dbReference type="PROSITE-ProRule" id="PRU00235"/>
    </source>
</evidence>
<keyword evidence="5" id="KW-1185">Reference proteome</keyword>
<feature type="non-terminal residue" evidence="4">
    <location>
        <position position="1"/>
    </location>
</feature>
<dbReference type="Proteomes" id="UP000095751">
    <property type="component" value="Unassembled WGS sequence"/>
</dbReference>
<evidence type="ECO:0000313" key="5">
    <source>
        <dbReference type="Proteomes" id="UP000095751"/>
    </source>
</evidence>
<dbReference type="Gene3D" id="2.130.10.30">
    <property type="entry name" value="Regulator of chromosome condensation 1/beta-lactamase-inhibitor protein II"/>
    <property type="match status" value="2"/>
</dbReference>
<protein>
    <submittedName>
        <fullName evidence="4">RCC1/BLIP-II protein</fullName>
    </submittedName>
</protein>
<name>A0A1E7FDL2_9STRA</name>
<evidence type="ECO:0000313" key="4">
    <source>
        <dbReference type="EMBL" id="OEU16241.1"/>
    </source>
</evidence>
<feature type="repeat" description="RCC1" evidence="2">
    <location>
        <begin position="309"/>
        <end position="360"/>
    </location>
</feature>
<dbReference type="Pfam" id="PF25390">
    <property type="entry name" value="WD40_RLD"/>
    <property type="match status" value="1"/>
</dbReference>
<dbReference type="InterPro" id="IPR000408">
    <property type="entry name" value="Reg_chr_condens"/>
</dbReference>
<feature type="repeat" description="RCC1" evidence="2">
    <location>
        <begin position="208"/>
        <end position="260"/>
    </location>
</feature>
<dbReference type="InterPro" id="IPR028641">
    <property type="entry name" value="RCC2"/>
</dbReference>
<dbReference type="PANTHER" id="PTHR46207">
    <property type="entry name" value="PROTEIN RCC2"/>
    <property type="match status" value="1"/>
</dbReference>
<evidence type="ECO:0000259" key="3">
    <source>
        <dbReference type="Pfam" id="PF25390"/>
    </source>
</evidence>
<keyword evidence="1" id="KW-0677">Repeat</keyword>
<dbReference type="EMBL" id="KV784358">
    <property type="protein sequence ID" value="OEU16241.1"/>
    <property type="molecule type" value="Genomic_DNA"/>
</dbReference>
<gene>
    <name evidence="4" type="ORF">FRACYDRAFT_185872</name>
</gene>
<dbReference type="KEGG" id="fcy:FRACYDRAFT_185872"/>
<dbReference type="InterPro" id="IPR058923">
    <property type="entry name" value="RCC1-like_dom"/>
</dbReference>
<dbReference type="PRINTS" id="PR00633">
    <property type="entry name" value="RCCNDNSATION"/>
</dbReference>
<dbReference type="OrthoDB" id="297375at2759"/>
<dbReference type="GO" id="GO:0016020">
    <property type="term" value="C:membrane"/>
    <property type="evidence" value="ECO:0007669"/>
    <property type="project" value="TreeGrafter"/>
</dbReference>
<dbReference type="AlphaFoldDB" id="A0A1E7FDL2"/>
<reference evidence="4 5" key="1">
    <citation type="submission" date="2016-09" db="EMBL/GenBank/DDBJ databases">
        <title>Extensive genetic diversity and differential bi-allelic expression allows diatom success in the polar Southern Ocean.</title>
        <authorList>
            <consortium name="DOE Joint Genome Institute"/>
            <person name="Mock T."/>
            <person name="Otillar R.P."/>
            <person name="Strauss J."/>
            <person name="Dupont C."/>
            <person name="Frickenhaus S."/>
            <person name="Maumus F."/>
            <person name="Mcmullan M."/>
            <person name="Sanges R."/>
            <person name="Schmutz J."/>
            <person name="Toseland A."/>
            <person name="Valas R."/>
            <person name="Veluchamy A."/>
            <person name="Ward B.J."/>
            <person name="Allen A."/>
            <person name="Barry K."/>
            <person name="Falciatore A."/>
            <person name="Ferrante M."/>
            <person name="Fortunato A.E."/>
            <person name="Gloeckner G."/>
            <person name="Gruber A."/>
            <person name="Hipkin R."/>
            <person name="Janech M."/>
            <person name="Kroth P."/>
            <person name="Leese F."/>
            <person name="Lindquist E."/>
            <person name="Lyon B.R."/>
            <person name="Martin J."/>
            <person name="Mayer C."/>
            <person name="Parker M."/>
            <person name="Quesneville H."/>
            <person name="Raymond J."/>
            <person name="Uhlig C."/>
            <person name="Valentin K.U."/>
            <person name="Worden A.Z."/>
            <person name="Armbrust E.V."/>
            <person name="Bowler C."/>
            <person name="Green B."/>
            <person name="Moulton V."/>
            <person name="Van Oosterhout C."/>
            <person name="Grigoriev I."/>
        </authorList>
    </citation>
    <scope>NUCLEOTIDE SEQUENCE [LARGE SCALE GENOMIC DNA]</scope>
    <source>
        <strain evidence="4 5">CCMP1102</strain>
    </source>
</reference>
<sequence length="377" mass="40122">HAIAIDKSNQAWAWGRNEGLVLGDNDGAKVIPTPKVIATDILMAALGKSHTVFLKTDGSLHALGQSKVGQCGWRGNVKSSGVLKACITLDTKKSGINPTFRKITCGEDFSVALSDEGIIYTTGSSEYGQTANGETGEHFLTANKIGFTNSYGFAAQTVFHENDPTDDNPSDRERRTIVISNPVRIQDIAAGKHHALALEASSSNGAGTRIFSWGCGNYGVLGHNRQKDEYYPRHVSSLQRGMTFTKVAAGSNCSLALTNQGHVYYWGNHRSNSEAVMKPRIVDALANNQHIVTNMAAGPSSIVCSTDLGNTVVWGNGPYGELGINGKKSSSKPAFVESLSGHVVSDLACGQGSVLYVIKDDKKLPKADLDGIEAALK</sequence>
<dbReference type="InParanoid" id="A0A1E7FDL2"/>
<dbReference type="GO" id="GO:0031267">
    <property type="term" value="F:small GTPase binding"/>
    <property type="evidence" value="ECO:0007669"/>
    <property type="project" value="TreeGrafter"/>
</dbReference>
<dbReference type="PROSITE" id="PS50012">
    <property type="entry name" value="RCC1_3"/>
    <property type="match status" value="3"/>
</dbReference>
<dbReference type="InterPro" id="IPR009091">
    <property type="entry name" value="RCC1/BLIP-II"/>
</dbReference>
<evidence type="ECO:0000256" key="1">
    <source>
        <dbReference type="ARBA" id="ARBA00022737"/>
    </source>
</evidence>
<dbReference type="SUPFAM" id="SSF50985">
    <property type="entry name" value="RCC1/BLIP-II"/>
    <property type="match status" value="2"/>
</dbReference>
<proteinExistence type="predicted"/>